<sequence length="27" mass="3297">MYCSMQKNKTMKKRITCASHWMQIKGY</sequence>
<dbReference type="AlphaFoldDB" id="A0A0E9TLB5"/>
<accession>A0A0E9TLB5</accession>
<reference evidence="1" key="2">
    <citation type="journal article" date="2015" name="Fish Shellfish Immunol.">
        <title>Early steps in the European eel (Anguilla anguilla)-Vibrio vulnificus interaction in the gills: Role of the RtxA13 toxin.</title>
        <authorList>
            <person name="Callol A."/>
            <person name="Pajuelo D."/>
            <person name="Ebbesson L."/>
            <person name="Teles M."/>
            <person name="MacKenzie S."/>
            <person name="Amaro C."/>
        </authorList>
    </citation>
    <scope>NUCLEOTIDE SEQUENCE</scope>
</reference>
<name>A0A0E9TLB5_ANGAN</name>
<protein>
    <submittedName>
        <fullName evidence="1">Uncharacterized protein</fullName>
    </submittedName>
</protein>
<evidence type="ECO:0000313" key="1">
    <source>
        <dbReference type="EMBL" id="JAH53538.1"/>
    </source>
</evidence>
<reference evidence="1" key="1">
    <citation type="submission" date="2014-11" db="EMBL/GenBank/DDBJ databases">
        <authorList>
            <person name="Amaro Gonzalez C."/>
        </authorList>
    </citation>
    <scope>NUCLEOTIDE SEQUENCE</scope>
</reference>
<dbReference type="EMBL" id="GBXM01055039">
    <property type="protein sequence ID" value="JAH53538.1"/>
    <property type="molecule type" value="Transcribed_RNA"/>
</dbReference>
<proteinExistence type="predicted"/>
<organism evidence="1">
    <name type="scientific">Anguilla anguilla</name>
    <name type="common">European freshwater eel</name>
    <name type="synonym">Muraena anguilla</name>
    <dbReference type="NCBI Taxonomy" id="7936"/>
    <lineage>
        <taxon>Eukaryota</taxon>
        <taxon>Metazoa</taxon>
        <taxon>Chordata</taxon>
        <taxon>Craniata</taxon>
        <taxon>Vertebrata</taxon>
        <taxon>Euteleostomi</taxon>
        <taxon>Actinopterygii</taxon>
        <taxon>Neopterygii</taxon>
        <taxon>Teleostei</taxon>
        <taxon>Anguilliformes</taxon>
        <taxon>Anguillidae</taxon>
        <taxon>Anguilla</taxon>
    </lineage>
</organism>